<evidence type="ECO:0000256" key="1">
    <source>
        <dbReference type="SAM" id="MobiDB-lite"/>
    </source>
</evidence>
<reference evidence="2 3" key="1">
    <citation type="submission" date="2014-06" db="EMBL/GenBank/DDBJ databases">
        <title>Evolutionary Origins and Diversification of the Mycorrhizal Mutualists.</title>
        <authorList>
            <consortium name="DOE Joint Genome Institute"/>
            <consortium name="Mycorrhizal Genomics Consortium"/>
            <person name="Kohler A."/>
            <person name="Kuo A."/>
            <person name="Nagy L.G."/>
            <person name="Floudas D."/>
            <person name="Copeland A."/>
            <person name="Barry K.W."/>
            <person name="Cichocki N."/>
            <person name="Veneault-Fourrey C."/>
            <person name="LaButti K."/>
            <person name="Lindquist E.A."/>
            <person name="Lipzen A."/>
            <person name="Lundell T."/>
            <person name="Morin E."/>
            <person name="Murat C."/>
            <person name="Riley R."/>
            <person name="Ohm R."/>
            <person name="Sun H."/>
            <person name="Tunlid A."/>
            <person name="Henrissat B."/>
            <person name="Grigoriev I.V."/>
            <person name="Hibbett D.S."/>
            <person name="Martin F."/>
        </authorList>
    </citation>
    <scope>NUCLEOTIDE SEQUENCE [LARGE SCALE GENOMIC DNA]</scope>
    <source>
        <strain evidence="2 3">SS14</strain>
    </source>
</reference>
<protein>
    <submittedName>
        <fullName evidence="2">Uncharacterized protein</fullName>
    </submittedName>
</protein>
<evidence type="ECO:0000313" key="2">
    <source>
        <dbReference type="EMBL" id="KIJ38801.1"/>
    </source>
</evidence>
<dbReference type="Proteomes" id="UP000054279">
    <property type="component" value="Unassembled WGS sequence"/>
</dbReference>
<feature type="region of interest" description="Disordered" evidence="1">
    <location>
        <begin position="1"/>
        <end position="23"/>
    </location>
</feature>
<feature type="compositionally biased region" description="Basic residues" evidence="1">
    <location>
        <begin position="171"/>
        <end position="188"/>
    </location>
</feature>
<organism evidence="2 3">
    <name type="scientific">Sphaerobolus stellatus (strain SS14)</name>
    <dbReference type="NCBI Taxonomy" id="990650"/>
    <lineage>
        <taxon>Eukaryota</taxon>
        <taxon>Fungi</taxon>
        <taxon>Dikarya</taxon>
        <taxon>Basidiomycota</taxon>
        <taxon>Agaricomycotina</taxon>
        <taxon>Agaricomycetes</taxon>
        <taxon>Phallomycetidae</taxon>
        <taxon>Geastrales</taxon>
        <taxon>Sphaerobolaceae</taxon>
        <taxon>Sphaerobolus</taxon>
    </lineage>
</organism>
<feature type="region of interest" description="Disordered" evidence="1">
    <location>
        <begin position="171"/>
        <end position="221"/>
    </location>
</feature>
<accession>A0A0C9VM89</accession>
<dbReference type="HOGENOM" id="CLU_1016246_0_0_1"/>
<sequence length="274" mass="30977">MPYNANTLPQRIPPPIFSNDEKADSDAKGLAQLPTWQRATEFVSKTVEKLSEVLAFDDDGEIVTSVESARKITERYLDALWSLVPDSKGLPKNSPIPWTEIRRQRDNLAHFVEPARLPSENFIFERPKEMPRKDLWAFMLHIVKGEEGKLPETEVFRWTRQTDGNFQLATKPRKQNRRSAKSGVKRPKLSTVSKRASSVGGETLDLDVSSSGESDGEEVEEKSGFVSIGTICLAGFRRPTHPMCAHLWLPTQLPINNDFCYLSLCHSPSYRLAH</sequence>
<gene>
    <name evidence="2" type="ORF">M422DRAFT_258434</name>
</gene>
<dbReference type="AlphaFoldDB" id="A0A0C9VM89"/>
<proteinExistence type="predicted"/>
<name>A0A0C9VM89_SPHS4</name>
<keyword evidence="3" id="KW-1185">Reference proteome</keyword>
<dbReference type="EMBL" id="KN837157">
    <property type="protein sequence ID" value="KIJ38801.1"/>
    <property type="molecule type" value="Genomic_DNA"/>
</dbReference>
<dbReference type="OrthoDB" id="3257575at2759"/>
<evidence type="ECO:0000313" key="3">
    <source>
        <dbReference type="Proteomes" id="UP000054279"/>
    </source>
</evidence>